<keyword evidence="6" id="KW-1185">Reference proteome</keyword>
<name>A0A5P0YQP9_9ACTN</name>
<sequence>MRLLPAVLLGAAVVLNLVTPAHLTFLGLFVAAPLVAAAVDTPRVTLATVVATLVITTPLLTVVNEPPGLVPVERTVLVGTVLVVAVLALVVNAILVAARRRMMSALGVAEVVQRAVVPSPPRRSGPLSVAARYRPAHRDNLIGGDLYATQETPFGTRLIVGDVSGKGLGAAAAVAVVLGAFREWSTHEPELASLACRLEEALLRENRRTGLLSPEEGFVTAVLVEIPRAFPDRLSAVCCGHPPPLLLPPGEPPYHLPVAESAPPLGLGLDREALRNDVRDARFPPGCFLLLYTDGVTEARDVHGEFYDPATALGGRTFRDADELADALVAGVVAHTHGALKDDAALLAVHHLPVAPRVEGR</sequence>
<evidence type="ECO:0000256" key="1">
    <source>
        <dbReference type="ARBA" id="ARBA00022801"/>
    </source>
</evidence>
<reference evidence="7" key="2">
    <citation type="submission" date="2020-05" db="EMBL/GenBank/DDBJ databases">
        <title>Classification of alakaliphilic streptomycetes isolated from an alkaline soil next to Lonar Crater, India and a proposal for the recognition of Streptomyces alkaliterrae sp. nov.</title>
        <authorList>
            <person name="Golinska P."/>
        </authorList>
    </citation>
    <scope>NUCLEOTIDE SEQUENCE [LARGE SCALE GENOMIC DNA]</scope>
    <source>
        <strain evidence="7">OF8</strain>
    </source>
</reference>
<dbReference type="Proteomes" id="UP000320857">
    <property type="component" value="Unassembled WGS sequence"/>
</dbReference>
<dbReference type="PANTHER" id="PTHR43156">
    <property type="entry name" value="STAGE II SPORULATION PROTEIN E-RELATED"/>
    <property type="match status" value="1"/>
</dbReference>
<organism evidence="5 6">
    <name type="scientific">Streptomyces alkaliterrae</name>
    <dbReference type="NCBI Taxonomy" id="2213162"/>
    <lineage>
        <taxon>Bacteria</taxon>
        <taxon>Bacillati</taxon>
        <taxon>Actinomycetota</taxon>
        <taxon>Actinomycetes</taxon>
        <taxon>Kitasatosporales</taxon>
        <taxon>Streptomycetaceae</taxon>
        <taxon>Streptomyces</taxon>
    </lineage>
</organism>
<dbReference type="OrthoDB" id="342342at2"/>
<evidence type="ECO:0000313" key="7">
    <source>
        <dbReference type="Proteomes" id="UP000517765"/>
    </source>
</evidence>
<evidence type="ECO:0000313" key="5">
    <source>
        <dbReference type="EMBL" id="MQS02636.1"/>
    </source>
</evidence>
<dbReference type="EMBL" id="JABJXA010000119">
    <property type="protein sequence ID" value="MBB1260787.1"/>
    <property type="molecule type" value="Genomic_DNA"/>
</dbReference>
<dbReference type="InterPro" id="IPR036457">
    <property type="entry name" value="PPM-type-like_dom_sf"/>
</dbReference>
<keyword evidence="2" id="KW-1133">Transmembrane helix</keyword>
<keyword evidence="2" id="KW-0812">Transmembrane</keyword>
<feature type="transmembrane region" description="Helical" evidence="2">
    <location>
        <begin position="75"/>
        <end position="98"/>
    </location>
</feature>
<dbReference type="FunFam" id="3.60.40.10:FF:000058">
    <property type="entry name" value="Stage II sporulation protein E"/>
    <property type="match status" value="1"/>
</dbReference>
<feature type="transmembrane region" description="Helical" evidence="2">
    <location>
        <begin position="44"/>
        <end position="63"/>
    </location>
</feature>
<evidence type="ECO:0000259" key="3">
    <source>
        <dbReference type="SMART" id="SM00331"/>
    </source>
</evidence>
<dbReference type="Gene3D" id="3.60.40.10">
    <property type="entry name" value="PPM-type phosphatase domain"/>
    <property type="match status" value="1"/>
</dbReference>
<dbReference type="Pfam" id="PF07228">
    <property type="entry name" value="SpoIIE"/>
    <property type="match status" value="1"/>
</dbReference>
<reference evidence="4" key="3">
    <citation type="journal article" name="Syst. Appl. Microbiol.">
        <title>Streptomyces alkaliterrae sp. nov., isolated from an alkaline soil, and emended descriptions of Streptomyces alkaliphilus, Streptomyces calidiresistens and Streptomyces durbertensis.</title>
        <authorList>
            <person name="Swiecimska M."/>
            <person name="Golinska P."/>
            <person name="Nouioui I."/>
            <person name="Wypij M."/>
            <person name="Rai M."/>
            <person name="Sangal V."/>
            <person name="Goodfellow M."/>
        </authorList>
    </citation>
    <scope>NUCLEOTIDE SEQUENCE</scope>
    <source>
        <strain evidence="4">OF8</strain>
    </source>
</reference>
<accession>A0A5P0YQP9</accession>
<dbReference type="EMBL" id="VJYK02000104">
    <property type="protein sequence ID" value="MQS02636.1"/>
    <property type="molecule type" value="Genomic_DNA"/>
</dbReference>
<dbReference type="RefSeq" id="WP_143648089.1">
    <property type="nucleotide sequence ID" value="NZ_JABJXA010000119.1"/>
</dbReference>
<gene>
    <name evidence="5" type="ORF">FNX44_012285</name>
    <name evidence="4" type="ORF">H3147_18445</name>
</gene>
<feature type="domain" description="PPM-type phosphatase" evidence="3">
    <location>
        <begin position="127"/>
        <end position="351"/>
    </location>
</feature>
<protein>
    <submittedName>
        <fullName evidence="4">Serine/threonine-protein phosphatase</fullName>
    </submittedName>
    <submittedName>
        <fullName evidence="5">SpoIIE family protein phosphatase</fullName>
    </submittedName>
</protein>
<dbReference type="Proteomes" id="UP000517765">
    <property type="component" value="Unassembled WGS sequence"/>
</dbReference>
<dbReference type="InterPro" id="IPR001932">
    <property type="entry name" value="PPM-type_phosphatase-like_dom"/>
</dbReference>
<keyword evidence="2" id="KW-0472">Membrane</keyword>
<keyword evidence="1" id="KW-0378">Hydrolase</keyword>
<evidence type="ECO:0000313" key="6">
    <source>
        <dbReference type="Proteomes" id="UP000320857"/>
    </source>
</evidence>
<dbReference type="SUPFAM" id="SSF81606">
    <property type="entry name" value="PP2C-like"/>
    <property type="match status" value="1"/>
</dbReference>
<reference evidence="5 6" key="1">
    <citation type="submission" date="2019-10" db="EMBL/GenBank/DDBJ databases">
        <title>Streptomyces sp. nov., a novel actinobacterium isolated from alkaline environment.</title>
        <authorList>
            <person name="Golinska P."/>
        </authorList>
    </citation>
    <scope>NUCLEOTIDE SEQUENCE [LARGE SCALE GENOMIC DNA]</scope>
    <source>
        <strain evidence="5 6">OF1</strain>
    </source>
</reference>
<dbReference type="GO" id="GO:0016791">
    <property type="term" value="F:phosphatase activity"/>
    <property type="evidence" value="ECO:0007669"/>
    <property type="project" value="TreeGrafter"/>
</dbReference>
<evidence type="ECO:0000256" key="2">
    <source>
        <dbReference type="SAM" id="Phobius"/>
    </source>
</evidence>
<dbReference type="InterPro" id="IPR052016">
    <property type="entry name" value="Bact_Sigma-Reg"/>
</dbReference>
<dbReference type="PANTHER" id="PTHR43156:SF2">
    <property type="entry name" value="STAGE II SPORULATION PROTEIN E"/>
    <property type="match status" value="1"/>
</dbReference>
<evidence type="ECO:0000313" key="4">
    <source>
        <dbReference type="EMBL" id="MBB1260787.1"/>
    </source>
</evidence>
<dbReference type="SMART" id="SM00331">
    <property type="entry name" value="PP2C_SIG"/>
    <property type="match status" value="1"/>
</dbReference>
<proteinExistence type="predicted"/>
<comment type="caution">
    <text evidence="5">The sequence shown here is derived from an EMBL/GenBank/DDBJ whole genome shotgun (WGS) entry which is preliminary data.</text>
</comment>
<dbReference type="AlphaFoldDB" id="A0A5P0YQP9"/>